<name>A0ABS0XUJ8_9SPHN</name>
<dbReference type="EMBL" id="JAELXS010000020">
    <property type="protein sequence ID" value="MBJ6123698.1"/>
    <property type="molecule type" value="Genomic_DNA"/>
</dbReference>
<organism evidence="1 2">
    <name type="scientific">Sphingomonas mollis</name>
    <dbReference type="NCBI Taxonomy" id="2795726"/>
    <lineage>
        <taxon>Bacteria</taxon>
        <taxon>Pseudomonadati</taxon>
        <taxon>Pseudomonadota</taxon>
        <taxon>Alphaproteobacteria</taxon>
        <taxon>Sphingomonadales</taxon>
        <taxon>Sphingomonadaceae</taxon>
        <taxon>Sphingomonas</taxon>
    </lineage>
</organism>
<accession>A0ABS0XUJ8</accession>
<dbReference type="Pfam" id="PF08856">
    <property type="entry name" value="DUF1826"/>
    <property type="match status" value="1"/>
</dbReference>
<evidence type="ECO:0000313" key="2">
    <source>
        <dbReference type="Proteomes" id="UP000640426"/>
    </source>
</evidence>
<dbReference type="Proteomes" id="UP000640426">
    <property type="component" value="Unassembled WGS sequence"/>
</dbReference>
<evidence type="ECO:0000313" key="1">
    <source>
        <dbReference type="EMBL" id="MBJ6123698.1"/>
    </source>
</evidence>
<proteinExistence type="predicted"/>
<reference evidence="2" key="1">
    <citation type="submission" date="2020-12" db="EMBL/GenBank/DDBJ databases">
        <title>Hymenobacter sp.</title>
        <authorList>
            <person name="Kim M.K."/>
        </authorList>
    </citation>
    <scope>NUCLEOTIDE SEQUENCE [LARGE SCALE GENOMIC DNA]</scope>
    <source>
        <strain evidence="2">BT553</strain>
    </source>
</reference>
<comment type="caution">
    <text evidence="1">The sequence shown here is derived from an EMBL/GenBank/DDBJ whole genome shotgun (WGS) entry which is preliminary data.</text>
</comment>
<keyword evidence="2" id="KW-1185">Reference proteome</keyword>
<sequence length="218" mass="23458">MTMVLARDDVAAMPDHAVRGRDVDALAAILLLSVNLAIWARSYVPAVPAGDALMAVDDVTLMVDADRAREPLSTALRAAGYAERYVAALAADIAMLAAAFGRLLDSEQVAIRLDVVETDACRRFHGDQVGVRLICTYAGPGTQWLADDEVARWQGGTPVDELDVRQIPAGDVALFKGRDRAPERPIIHRSPPIAGTGCCRLVLVIDAARDWTERSAVM</sequence>
<protein>
    <submittedName>
        <fullName evidence="1">DUF1826 domain-containing protein</fullName>
    </submittedName>
</protein>
<dbReference type="InterPro" id="IPR014955">
    <property type="entry name" value="DUF1826"/>
</dbReference>
<gene>
    <name evidence="1" type="ORF">JAO74_18145</name>
</gene>
<dbReference type="RefSeq" id="WP_199041661.1">
    <property type="nucleotide sequence ID" value="NZ_JAELXS010000020.1"/>
</dbReference>